<dbReference type="InterPro" id="IPR025293">
    <property type="entry name" value="YfiR/HmsC-like"/>
</dbReference>
<keyword evidence="2" id="KW-1185">Reference proteome</keyword>
<accession>A0A068R1W4</accession>
<name>A0A068R1W4_9GAMM</name>
<dbReference type="OrthoDB" id="7355447at2"/>
<evidence type="ECO:0000313" key="1">
    <source>
        <dbReference type="EMBL" id="CDG20901.1"/>
    </source>
</evidence>
<dbReference type="KEGG" id="xpo:XPG1_1246"/>
<dbReference type="AlphaFoldDB" id="A0A068R1W4"/>
<reference evidence="1 2" key="1">
    <citation type="submission" date="2013-07" db="EMBL/GenBank/DDBJ databases">
        <authorList>
            <person name="Genoscope - CEA"/>
        </authorList>
    </citation>
    <scope>NUCLEOTIDE SEQUENCE [LARGE SCALE GENOMIC DNA]</scope>
    <source>
        <strain evidence="1 2">G6</strain>
    </source>
</reference>
<dbReference type="EMBL" id="FO704551">
    <property type="protein sequence ID" value="CDG20901.1"/>
    <property type="molecule type" value="Genomic_DNA"/>
</dbReference>
<gene>
    <name evidence="1" type="ORF">XPG1_1246</name>
</gene>
<evidence type="ECO:0000313" key="2">
    <source>
        <dbReference type="Proteomes" id="UP000032735"/>
    </source>
</evidence>
<protein>
    <submittedName>
        <fullName evidence="1">Uncharacterized protein</fullName>
    </submittedName>
</protein>
<dbReference type="STRING" id="1354304.XPG1_1246"/>
<sequence>MQIIERSHHRYRHRVFKPCIFRLFLRVLITLCLITVICNSAAMAQSDTLQPDKENVVLQHQVIKQKNDKPLLTIAENNSHCEIGSAFCLNINRTQATFSLNLDVLTRSGVRVHPNVLQLARKVE</sequence>
<proteinExistence type="predicted"/>
<dbReference type="Pfam" id="PF13689">
    <property type="entry name" value="DUF4154"/>
    <property type="match status" value="1"/>
</dbReference>
<dbReference type="HOGENOM" id="CLU_2003030_0_0_6"/>
<organism evidence="1 2">
    <name type="scientific">Xenorhabdus poinarii G6</name>
    <dbReference type="NCBI Taxonomy" id="1354304"/>
    <lineage>
        <taxon>Bacteria</taxon>
        <taxon>Pseudomonadati</taxon>
        <taxon>Pseudomonadota</taxon>
        <taxon>Gammaproteobacteria</taxon>
        <taxon>Enterobacterales</taxon>
        <taxon>Morganellaceae</taxon>
        <taxon>Xenorhabdus</taxon>
    </lineage>
</organism>
<dbReference type="Proteomes" id="UP000032735">
    <property type="component" value="Chromosome"/>
</dbReference>